<evidence type="ECO:0000313" key="2">
    <source>
        <dbReference type="Proteomes" id="UP000790709"/>
    </source>
</evidence>
<keyword evidence="2" id="KW-1185">Reference proteome</keyword>
<proteinExistence type="predicted"/>
<sequence>MPAVVSPPSASRPDPKTIPSKPRAQPSSRKVRVVRRRGRANGHFESDDEFEREVGTDSESDNDDHSTVDSVTDSDTEPASEDVLSNGHSHILTPNTTQSSGDASLNHSASKPLVGDPSFFGTAGNWSEMVAEETVNGPADLPVIEFADFDGHSMDRKPQTVPTARKTTKPSKRAPVKRAVPAPASDHSPRPQSTPLETGDRDELSEDPPLASTSQQPSRGAFVRRPPGQSARQAYQQRLEADPSYVPSVGEFWAHDDRLLDKDLRSLSGWWRGRWQGRGRGRGGFDRGFMRGRGRGGFLGPDSGHRIPQQDGSDPKEGEKVDADAPPIDQPWTHDGFEEMKRRDEKRRALQQQQARPVRGFGLFRGRGGFSPRGRDGFGRGGFTPPATAVRTGSPVAPPSAVGRTWYAMKPERVWTKQHEAFLYFDSALKPRPGHGPGYRVKLSDGGVHVVRGPPKSGQPASQASAEVSSAHAASSEDGDRAYVVRVPKSADKKQAAEPVVTVAEPVTTVEEPPIEDVFTVRPGLVPRVSILESQPPAPAANDHDHGLPLAPPSAGPSTQPDEPSSSSPPAPPVSPKKITSPLLNQLMQDAAEQQANQSSQAVPTGVVWEQQENTAPALFQAEGEPSNRRSLPAVPPLQTVFSPPPQPSPPYGSPYGYGSPLPPGIVVNQHGMPYEVATGRAVYLQAPPTMYTPRPLAHGMMTPPGLPFVPGHMHHHSASSPDFLAPPRTPINGFIDPATGGPIFSFPRQNSRIEIRPPSAQVDGKSSTKSFRRPSGLRTSAAPFEPSRPASPTNLSYFPDAPGSTTEESYPMPEAEHNGEAAQPMQEQPIGPHSMMPYSPYQQQYYYPEQYGYSQYYDMSQTPQYEMYPGDPHAHPQAVYY</sequence>
<organism evidence="1 2">
    <name type="scientific">Leucogyrophana mollusca</name>
    <dbReference type="NCBI Taxonomy" id="85980"/>
    <lineage>
        <taxon>Eukaryota</taxon>
        <taxon>Fungi</taxon>
        <taxon>Dikarya</taxon>
        <taxon>Basidiomycota</taxon>
        <taxon>Agaricomycotina</taxon>
        <taxon>Agaricomycetes</taxon>
        <taxon>Agaricomycetidae</taxon>
        <taxon>Boletales</taxon>
        <taxon>Boletales incertae sedis</taxon>
        <taxon>Leucogyrophana</taxon>
    </lineage>
</organism>
<name>A0ACB8BD75_9AGAM</name>
<protein>
    <submittedName>
        <fullName evidence="1">Uncharacterized protein</fullName>
    </submittedName>
</protein>
<dbReference type="Proteomes" id="UP000790709">
    <property type="component" value="Unassembled WGS sequence"/>
</dbReference>
<dbReference type="EMBL" id="MU266446">
    <property type="protein sequence ID" value="KAH7923651.1"/>
    <property type="molecule type" value="Genomic_DNA"/>
</dbReference>
<gene>
    <name evidence="1" type="ORF">BV22DRAFT_1068315</name>
</gene>
<accession>A0ACB8BD75</accession>
<reference evidence="1" key="1">
    <citation type="journal article" date="2021" name="New Phytol.">
        <title>Evolutionary innovations through gain and loss of genes in the ectomycorrhizal Boletales.</title>
        <authorList>
            <person name="Wu G."/>
            <person name="Miyauchi S."/>
            <person name="Morin E."/>
            <person name="Kuo A."/>
            <person name="Drula E."/>
            <person name="Varga T."/>
            <person name="Kohler A."/>
            <person name="Feng B."/>
            <person name="Cao Y."/>
            <person name="Lipzen A."/>
            <person name="Daum C."/>
            <person name="Hundley H."/>
            <person name="Pangilinan J."/>
            <person name="Johnson J."/>
            <person name="Barry K."/>
            <person name="LaButti K."/>
            <person name="Ng V."/>
            <person name="Ahrendt S."/>
            <person name="Min B."/>
            <person name="Choi I.G."/>
            <person name="Park H."/>
            <person name="Plett J.M."/>
            <person name="Magnuson J."/>
            <person name="Spatafora J.W."/>
            <person name="Nagy L.G."/>
            <person name="Henrissat B."/>
            <person name="Grigoriev I.V."/>
            <person name="Yang Z.L."/>
            <person name="Xu J."/>
            <person name="Martin F.M."/>
        </authorList>
    </citation>
    <scope>NUCLEOTIDE SEQUENCE</scope>
    <source>
        <strain evidence="1">KUC20120723A-06</strain>
    </source>
</reference>
<comment type="caution">
    <text evidence="1">The sequence shown here is derived from an EMBL/GenBank/DDBJ whole genome shotgun (WGS) entry which is preliminary data.</text>
</comment>
<evidence type="ECO:0000313" key="1">
    <source>
        <dbReference type="EMBL" id="KAH7923651.1"/>
    </source>
</evidence>